<feature type="region of interest" description="Disordered" evidence="8">
    <location>
        <begin position="1"/>
        <end position="49"/>
    </location>
</feature>
<keyword evidence="7" id="KW-0175">Coiled coil</keyword>
<comment type="subcellular location">
    <subcellularLocation>
        <location evidence="1">Nucleus</location>
    </subcellularLocation>
</comment>
<evidence type="ECO:0000256" key="6">
    <source>
        <dbReference type="ARBA" id="ARBA00023242"/>
    </source>
</evidence>
<keyword evidence="5" id="KW-0804">Transcription</keyword>
<dbReference type="InterPro" id="IPR046347">
    <property type="entry name" value="bZIP_sf"/>
</dbReference>
<evidence type="ECO:0000259" key="9">
    <source>
        <dbReference type="PROSITE" id="PS50217"/>
    </source>
</evidence>
<feature type="compositionally biased region" description="Polar residues" evidence="8">
    <location>
        <begin position="19"/>
        <end position="41"/>
    </location>
</feature>
<keyword evidence="11" id="KW-1185">Reference proteome</keyword>
<dbReference type="AlphaFoldDB" id="A0A0B2VTV6"/>
<dbReference type="GO" id="GO:0005634">
    <property type="term" value="C:nucleus"/>
    <property type="evidence" value="ECO:0007669"/>
    <property type="project" value="UniProtKB-SubCell"/>
</dbReference>
<dbReference type="GO" id="GO:0001228">
    <property type="term" value="F:DNA-binding transcription activator activity, RNA polymerase II-specific"/>
    <property type="evidence" value="ECO:0007669"/>
    <property type="project" value="TreeGrafter"/>
</dbReference>
<evidence type="ECO:0000256" key="8">
    <source>
        <dbReference type="SAM" id="MobiDB-lite"/>
    </source>
</evidence>
<dbReference type="InterPro" id="IPR004827">
    <property type="entry name" value="bZIP"/>
</dbReference>
<dbReference type="STRING" id="6265.A0A0B2VTV6"/>
<protein>
    <submittedName>
        <fullName evidence="10">Cyclic AMP-dependent transcription factor ATF-4</fullName>
    </submittedName>
</protein>
<dbReference type="SUPFAM" id="SSF57959">
    <property type="entry name" value="Leucine zipper domain"/>
    <property type="match status" value="1"/>
</dbReference>
<evidence type="ECO:0000256" key="4">
    <source>
        <dbReference type="ARBA" id="ARBA00023125"/>
    </source>
</evidence>
<dbReference type="Gene3D" id="1.20.5.170">
    <property type="match status" value="1"/>
</dbReference>
<proteinExistence type="inferred from homology"/>
<evidence type="ECO:0000256" key="3">
    <source>
        <dbReference type="ARBA" id="ARBA00023015"/>
    </source>
</evidence>
<keyword evidence="6" id="KW-0539">Nucleus</keyword>
<reference evidence="10 11" key="1">
    <citation type="submission" date="2014-11" db="EMBL/GenBank/DDBJ databases">
        <title>Genetic blueprint of the zoonotic pathogen Toxocara canis.</title>
        <authorList>
            <person name="Zhu X.-Q."/>
            <person name="Korhonen P.K."/>
            <person name="Cai H."/>
            <person name="Young N.D."/>
            <person name="Nejsum P."/>
            <person name="von Samson-Himmelstjerna G."/>
            <person name="Boag P.R."/>
            <person name="Tan P."/>
            <person name="Li Q."/>
            <person name="Min J."/>
            <person name="Yang Y."/>
            <person name="Wang X."/>
            <person name="Fang X."/>
            <person name="Hall R.S."/>
            <person name="Hofmann A."/>
            <person name="Sternberg P.W."/>
            <person name="Jex A.R."/>
            <person name="Gasser R.B."/>
        </authorList>
    </citation>
    <scope>NUCLEOTIDE SEQUENCE [LARGE SCALE GENOMIC DNA]</scope>
    <source>
        <strain evidence="10">PN_DK_2014</strain>
    </source>
</reference>
<dbReference type="PROSITE" id="PS50217">
    <property type="entry name" value="BZIP"/>
    <property type="match status" value="1"/>
</dbReference>
<evidence type="ECO:0000313" key="11">
    <source>
        <dbReference type="Proteomes" id="UP000031036"/>
    </source>
</evidence>
<evidence type="ECO:0000256" key="2">
    <source>
        <dbReference type="ARBA" id="ARBA00007163"/>
    </source>
</evidence>
<sequence length="140" mass="16481">MKNAAMLTGQNVHDKKQRPSSGTTITNRYSKSAHESYSSISELEHNVRERSPEQIFEEIDISFDQPALVPQREHSEKKKAQNRAAATRYRERKRREREVARLQVLQLETYNAKLRARATEIEKEISYLRNLMEEVHSRSR</sequence>
<keyword evidence="4" id="KW-0238">DNA-binding</keyword>
<dbReference type="SMART" id="SM00338">
    <property type="entry name" value="BRLZ"/>
    <property type="match status" value="1"/>
</dbReference>
<dbReference type="Proteomes" id="UP000031036">
    <property type="component" value="Unassembled WGS sequence"/>
</dbReference>
<feature type="region of interest" description="Disordered" evidence="8">
    <location>
        <begin position="69"/>
        <end position="94"/>
    </location>
</feature>
<dbReference type="EMBL" id="JPKZ01000986">
    <property type="protein sequence ID" value="KHN84410.1"/>
    <property type="molecule type" value="Genomic_DNA"/>
</dbReference>
<comment type="similarity">
    <text evidence="2">Belongs to the bZIP family.</text>
</comment>
<feature type="domain" description="BZIP" evidence="9">
    <location>
        <begin position="72"/>
        <end position="135"/>
    </location>
</feature>
<feature type="coiled-coil region" evidence="7">
    <location>
        <begin position="104"/>
        <end position="131"/>
    </location>
</feature>
<dbReference type="PANTHER" id="PTHR13044:SF14">
    <property type="entry name" value="CRYPTOCEPHAL, ISOFORM A"/>
    <property type="match status" value="1"/>
</dbReference>
<keyword evidence="3" id="KW-0805">Transcription regulation</keyword>
<dbReference type="Pfam" id="PF00170">
    <property type="entry name" value="bZIP_1"/>
    <property type="match status" value="1"/>
</dbReference>
<dbReference type="PANTHER" id="PTHR13044">
    <property type="entry name" value="ACTIVATING TRANSCRIPTION FACTOR ATF 4/5"/>
    <property type="match status" value="1"/>
</dbReference>
<evidence type="ECO:0000256" key="7">
    <source>
        <dbReference type="SAM" id="Coils"/>
    </source>
</evidence>
<comment type="caution">
    <text evidence="10">The sequence shown here is derived from an EMBL/GenBank/DDBJ whole genome shotgun (WGS) entry which is preliminary data.</text>
</comment>
<dbReference type="GO" id="GO:0000977">
    <property type="term" value="F:RNA polymerase II transcription regulatory region sequence-specific DNA binding"/>
    <property type="evidence" value="ECO:0007669"/>
    <property type="project" value="TreeGrafter"/>
</dbReference>
<evidence type="ECO:0000256" key="5">
    <source>
        <dbReference type="ARBA" id="ARBA00023163"/>
    </source>
</evidence>
<gene>
    <name evidence="10" type="primary">ATF4</name>
    <name evidence="10" type="ORF">Tcan_08428</name>
</gene>
<accession>A0A0B2VTV6</accession>
<organism evidence="10 11">
    <name type="scientific">Toxocara canis</name>
    <name type="common">Canine roundworm</name>
    <dbReference type="NCBI Taxonomy" id="6265"/>
    <lineage>
        <taxon>Eukaryota</taxon>
        <taxon>Metazoa</taxon>
        <taxon>Ecdysozoa</taxon>
        <taxon>Nematoda</taxon>
        <taxon>Chromadorea</taxon>
        <taxon>Rhabditida</taxon>
        <taxon>Spirurina</taxon>
        <taxon>Ascaridomorpha</taxon>
        <taxon>Ascaridoidea</taxon>
        <taxon>Toxocaridae</taxon>
        <taxon>Toxocara</taxon>
    </lineage>
</organism>
<evidence type="ECO:0000256" key="1">
    <source>
        <dbReference type="ARBA" id="ARBA00004123"/>
    </source>
</evidence>
<name>A0A0B2VTV6_TOXCA</name>
<dbReference type="PROSITE" id="PS00036">
    <property type="entry name" value="BZIP_BASIC"/>
    <property type="match status" value="1"/>
</dbReference>
<evidence type="ECO:0000313" key="10">
    <source>
        <dbReference type="EMBL" id="KHN84410.1"/>
    </source>
</evidence>